<dbReference type="Proteomes" id="UP001247754">
    <property type="component" value="Unassembled WGS sequence"/>
</dbReference>
<feature type="transmembrane region" description="Helical" evidence="8">
    <location>
        <begin position="153"/>
        <end position="173"/>
    </location>
</feature>
<keyword evidence="11" id="KW-1185">Reference proteome</keyword>
<dbReference type="EMBL" id="JAVKPH010000006">
    <property type="protein sequence ID" value="MDR5652372.1"/>
    <property type="molecule type" value="Genomic_DNA"/>
</dbReference>
<dbReference type="PROSITE" id="PS50850">
    <property type="entry name" value="MFS"/>
    <property type="match status" value="1"/>
</dbReference>
<comment type="subcellular location">
    <subcellularLocation>
        <location evidence="8">Cell inner membrane</location>
        <topology evidence="8">Multi-pass membrane protein</topology>
    </subcellularLocation>
    <subcellularLocation>
        <location evidence="1">Cell membrane</location>
        <topology evidence="1">Multi-pass membrane protein</topology>
    </subcellularLocation>
</comment>
<accession>A0ABU1F670</accession>
<evidence type="ECO:0000256" key="7">
    <source>
        <dbReference type="ARBA" id="ARBA00023136"/>
    </source>
</evidence>
<feature type="transmembrane region" description="Helical" evidence="8">
    <location>
        <begin position="234"/>
        <end position="254"/>
    </location>
</feature>
<evidence type="ECO:0000256" key="2">
    <source>
        <dbReference type="ARBA" id="ARBA00006236"/>
    </source>
</evidence>
<organism evidence="10 11">
    <name type="scientific">Ruixingdingia sedimenti</name>
    <dbReference type="NCBI Taxonomy" id="3073604"/>
    <lineage>
        <taxon>Bacteria</taxon>
        <taxon>Pseudomonadati</taxon>
        <taxon>Pseudomonadota</taxon>
        <taxon>Alphaproteobacteria</taxon>
        <taxon>Rhodobacterales</taxon>
        <taxon>Paracoccaceae</taxon>
        <taxon>Ruixingdingia</taxon>
    </lineage>
</organism>
<protein>
    <recommendedName>
        <fullName evidence="8">Bcr/CflA family efflux transporter</fullName>
    </recommendedName>
</protein>
<dbReference type="CDD" id="cd17320">
    <property type="entry name" value="MFS_MdfA_MDR_like"/>
    <property type="match status" value="1"/>
</dbReference>
<keyword evidence="7 8" id="KW-0472">Membrane</keyword>
<evidence type="ECO:0000313" key="11">
    <source>
        <dbReference type="Proteomes" id="UP001247754"/>
    </source>
</evidence>
<dbReference type="NCBIfam" id="TIGR00710">
    <property type="entry name" value="efflux_Bcr_CflA"/>
    <property type="match status" value="1"/>
</dbReference>
<evidence type="ECO:0000256" key="6">
    <source>
        <dbReference type="ARBA" id="ARBA00022989"/>
    </source>
</evidence>
<evidence type="ECO:0000256" key="5">
    <source>
        <dbReference type="ARBA" id="ARBA00022692"/>
    </source>
</evidence>
<feature type="transmembrane region" description="Helical" evidence="8">
    <location>
        <begin position="266"/>
        <end position="286"/>
    </location>
</feature>
<keyword evidence="6 8" id="KW-1133">Transmembrane helix</keyword>
<dbReference type="InterPro" id="IPR036259">
    <property type="entry name" value="MFS_trans_sf"/>
</dbReference>
<keyword evidence="8" id="KW-0997">Cell inner membrane</keyword>
<proteinExistence type="inferred from homology"/>
<reference evidence="10 11" key="1">
    <citation type="submission" date="2023-09" db="EMBL/GenBank/DDBJ databases">
        <title>Xinfangfangia sedmenti sp. nov., isolated the sedment.</title>
        <authorList>
            <person name="Xu L."/>
        </authorList>
    </citation>
    <scope>NUCLEOTIDE SEQUENCE [LARGE SCALE GENOMIC DNA]</scope>
    <source>
        <strain evidence="10 11">LG-4</strain>
    </source>
</reference>
<dbReference type="PANTHER" id="PTHR23502">
    <property type="entry name" value="MAJOR FACILITATOR SUPERFAMILY"/>
    <property type="match status" value="1"/>
</dbReference>
<keyword evidence="3 8" id="KW-0813">Transport</keyword>
<evidence type="ECO:0000313" key="10">
    <source>
        <dbReference type="EMBL" id="MDR5652372.1"/>
    </source>
</evidence>
<gene>
    <name evidence="10" type="ORF">RGD00_07145</name>
</gene>
<dbReference type="Pfam" id="PF07690">
    <property type="entry name" value="MFS_1"/>
    <property type="match status" value="1"/>
</dbReference>
<feature type="transmembrane region" description="Helical" evidence="8">
    <location>
        <begin position="24"/>
        <end position="43"/>
    </location>
</feature>
<feature type="domain" description="Major facilitator superfamily (MFS) profile" evidence="9">
    <location>
        <begin position="24"/>
        <end position="404"/>
    </location>
</feature>
<dbReference type="Gene3D" id="1.20.1720.10">
    <property type="entry name" value="Multidrug resistance protein D"/>
    <property type="match status" value="1"/>
</dbReference>
<sequence>MTLPPGPSPGPCATAPGWTGGPGFILFVAALMAVLSLSLDILLPAFPAMAASYGLADAGESRLTLTVFVLAFGLGHLLHGALADRFGRRPVLSWALVVFAACGVWAALAPGFDQHLAARFVQGLAAAGPRVVAVALLRDTREGPGLARDMSRVMMIFMLAPILGPVLGQGIMAAAGWRAIPLVLALAALVPLAITWLVLPETLPPGARRALDPASYGRTLTGLLRTRVTVGNTLAAGMAYGLMFGFIGISPALYQTRFGVGEGFAALFSTVGLGIAAGSWLNARIVTRAGPAPVLRRAARGLVVCGAALAGFGLAPPPLVLFQAVLVAAMVCMGFAFANCSALAIAPHRHVAGQAAALTGAMTISLSAVVAEALGRAYAVSFTLFGAGWLAGAVAVLALVAAANPQPAGPGGRG</sequence>
<feature type="transmembrane region" description="Helical" evidence="8">
    <location>
        <begin position="94"/>
        <end position="112"/>
    </location>
</feature>
<name>A0ABU1F670_9RHOB</name>
<feature type="transmembrane region" description="Helical" evidence="8">
    <location>
        <begin position="377"/>
        <end position="403"/>
    </location>
</feature>
<evidence type="ECO:0000256" key="1">
    <source>
        <dbReference type="ARBA" id="ARBA00004651"/>
    </source>
</evidence>
<dbReference type="InterPro" id="IPR004812">
    <property type="entry name" value="Efflux_drug-R_Bcr/CmlA"/>
</dbReference>
<feature type="transmembrane region" description="Helical" evidence="8">
    <location>
        <begin position="298"/>
        <end position="315"/>
    </location>
</feature>
<keyword evidence="4" id="KW-1003">Cell membrane</keyword>
<dbReference type="InterPro" id="IPR011701">
    <property type="entry name" value="MFS"/>
</dbReference>
<evidence type="ECO:0000256" key="8">
    <source>
        <dbReference type="RuleBase" id="RU365088"/>
    </source>
</evidence>
<feature type="transmembrane region" description="Helical" evidence="8">
    <location>
        <begin position="179"/>
        <end position="199"/>
    </location>
</feature>
<dbReference type="InterPro" id="IPR020846">
    <property type="entry name" value="MFS_dom"/>
</dbReference>
<dbReference type="SUPFAM" id="SSF103473">
    <property type="entry name" value="MFS general substrate transporter"/>
    <property type="match status" value="1"/>
</dbReference>
<dbReference type="RefSeq" id="WP_310456622.1">
    <property type="nucleotide sequence ID" value="NZ_JAVKPH010000006.1"/>
</dbReference>
<evidence type="ECO:0000256" key="4">
    <source>
        <dbReference type="ARBA" id="ARBA00022475"/>
    </source>
</evidence>
<comment type="caution">
    <text evidence="10">The sequence shown here is derived from an EMBL/GenBank/DDBJ whole genome shotgun (WGS) entry which is preliminary data.</text>
</comment>
<keyword evidence="5 8" id="KW-0812">Transmembrane</keyword>
<evidence type="ECO:0000256" key="3">
    <source>
        <dbReference type="ARBA" id="ARBA00022448"/>
    </source>
</evidence>
<comment type="caution">
    <text evidence="8">Lacks conserved residue(s) required for the propagation of feature annotation.</text>
</comment>
<feature type="transmembrane region" description="Helical" evidence="8">
    <location>
        <begin position="63"/>
        <end position="82"/>
    </location>
</feature>
<feature type="transmembrane region" description="Helical" evidence="8">
    <location>
        <begin position="351"/>
        <end position="371"/>
    </location>
</feature>
<evidence type="ECO:0000259" key="9">
    <source>
        <dbReference type="PROSITE" id="PS50850"/>
    </source>
</evidence>
<comment type="similarity">
    <text evidence="2 8">Belongs to the major facilitator superfamily. Bcr/CmlA family.</text>
</comment>
<dbReference type="PANTHER" id="PTHR23502:SF132">
    <property type="entry name" value="POLYAMINE TRANSPORTER 2-RELATED"/>
    <property type="match status" value="1"/>
</dbReference>